<dbReference type="PANTHER" id="PTHR33755">
    <property type="entry name" value="TOXIN PARE1-RELATED"/>
    <property type="match status" value="1"/>
</dbReference>
<name>A0A921E4V0_9HYPH</name>
<comment type="caution">
    <text evidence="3">The sequence shown here is derived from an EMBL/GenBank/DDBJ whole genome shotgun (WGS) entry which is preliminary data.</text>
</comment>
<dbReference type="Gene3D" id="3.30.2310.20">
    <property type="entry name" value="RelE-like"/>
    <property type="match status" value="1"/>
</dbReference>
<keyword evidence="2" id="KW-1277">Toxin-antitoxin system</keyword>
<reference evidence="3" key="2">
    <citation type="submission" date="2021-09" db="EMBL/GenBank/DDBJ databases">
        <authorList>
            <person name="Gilroy R."/>
        </authorList>
    </citation>
    <scope>NUCLEOTIDE SEQUENCE</scope>
    <source>
        <strain evidence="3">316</strain>
    </source>
</reference>
<dbReference type="Proteomes" id="UP000742631">
    <property type="component" value="Unassembled WGS sequence"/>
</dbReference>
<organism evidence="3 4">
    <name type="scientific">Methylorubrum populi</name>
    <dbReference type="NCBI Taxonomy" id="223967"/>
    <lineage>
        <taxon>Bacteria</taxon>
        <taxon>Pseudomonadati</taxon>
        <taxon>Pseudomonadota</taxon>
        <taxon>Alphaproteobacteria</taxon>
        <taxon>Hyphomicrobiales</taxon>
        <taxon>Methylobacteriaceae</taxon>
        <taxon>Methylorubrum</taxon>
    </lineage>
</organism>
<dbReference type="InterPro" id="IPR007712">
    <property type="entry name" value="RelE/ParE_toxin"/>
</dbReference>
<evidence type="ECO:0000313" key="3">
    <source>
        <dbReference type="EMBL" id="HJE25309.1"/>
    </source>
</evidence>
<dbReference type="InterPro" id="IPR035093">
    <property type="entry name" value="RelE/ParE_toxin_dom_sf"/>
</dbReference>
<dbReference type="EMBL" id="DYYG01000048">
    <property type="protein sequence ID" value="HJE25309.1"/>
    <property type="molecule type" value="Genomic_DNA"/>
</dbReference>
<evidence type="ECO:0000313" key="4">
    <source>
        <dbReference type="Proteomes" id="UP000742631"/>
    </source>
</evidence>
<comment type="similarity">
    <text evidence="1">Belongs to the RelE toxin family.</text>
</comment>
<proteinExistence type="inferred from homology"/>
<dbReference type="InterPro" id="IPR051803">
    <property type="entry name" value="TA_system_RelE-like_toxin"/>
</dbReference>
<evidence type="ECO:0000256" key="1">
    <source>
        <dbReference type="ARBA" id="ARBA00006226"/>
    </source>
</evidence>
<reference evidence="3" key="1">
    <citation type="journal article" date="2021" name="PeerJ">
        <title>Extensive microbial diversity within the chicken gut microbiome revealed by metagenomics and culture.</title>
        <authorList>
            <person name="Gilroy R."/>
            <person name="Ravi A."/>
            <person name="Getino M."/>
            <person name="Pursley I."/>
            <person name="Horton D.L."/>
            <person name="Alikhan N.F."/>
            <person name="Baker D."/>
            <person name="Gharbi K."/>
            <person name="Hall N."/>
            <person name="Watson M."/>
            <person name="Adriaenssens E.M."/>
            <person name="Foster-Nyarko E."/>
            <person name="Jarju S."/>
            <person name="Secka A."/>
            <person name="Antonio M."/>
            <person name="Oren A."/>
            <person name="Chaudhuri R.R."/>
            <person name="La Ragione R."/>
            <person name="Hildebrand F."/>
            <person name="Pallen M.J."/>
        </authorList>
    </citation>
    <scope>NUCLEOTIDE SEQUENCE</scope>
    <source>
        <strain evidence="3">316</strain>
    </source>
</reference>
<dbReference type="AlphaFoldDB" id="A0A921E4V0"/>
<accession>A0A921E4V0</accession>
<sequence length="92" mass="10337">MRLRLSRPAARQLDGILTHIAEQHPQGAQHVRERLQAMMDLLLQHPFAGHATTRRGIRRIVASPYPYAITYSVGVGEIVILGVRHTARRPSP</sequence>
<dbReference type="Pfam" id="PF05016">
    <property type="entry name" value="ParE_toxin"/>
    <property type="match status" value="1"/>
</dbReference>
<gene>
    <name evidence="3" type="ORF">K8W01_16755</name>
</gene>
<protein>
    <submittedName>
        <fullName evidence="3">Type II toxin-antitoxin system RelE/ParE family toxin</fullName>
    </submittedName>
</protein>
<evidence type="ECO:0000256" key="2">
    <source>
        <dbReference type="ARBA" id="ARBA00022649"/>
    </source>
</evidence>